<dbReference type="AlphaFoldDB" id="A0A250J304"/>
<organism evidence="2 3">
    <name type="scientific">Cystobacter fuscus</name>
    <dbReference type="NCBI Taxonomy" id="43"/>
    <lineage>
        <taxon>Bacteria</taxon>
        <taxon>Pseudomonadati</taxon>
        <taxon>Myxococcota</taxon>
        <taxon>Myxococcia</taxon>
        <taxon>Myxococcales</taxon>
        <taxon>Cystobacterineae</taxon>
        <taxon>Archangiaceae</taxon>
        <taxon>Cystobacter</taxon>
    </lineage>
</organism>
<dbReference type="Gene3D" id="2.60.40.10">
    <property type="entry name" value="Immunoglobulins"/>
    <property type="match status" value="1"/>
</dbReference>
<dbReference type="EMBL" id="CP022098">
    <property type="protein sequence ID" value="ATB38345.1"/>
    <property type="molecule type" value="Genomic_DNA"/>
</dbReference>
<accession>A0A250J304</accession>
<proteinExistence type="predicted"/>
<sequence>MSQRQEPFGRARGWSLVLLLVLLLALGAGGFFLGRSAPDAPEPGGVVPTAPAPAPAPVVEVAPRARVIEVVGAVERTRGEAWMELRVGDSLASDEAVRTGPGARVDLEVGDEASRLSIPERSEVRVGEFTRDVHTLSLERGRIDVDYRESQERVLRVRSQGGTVAETRGARFTMLRRGTLVAVVTRGGAVDLSSAGAHIQVGAGQQGIVFDGARPVDPEPIPLDVLLKVARAPTANTLCLSLSGKVRVGTEVWVEDEPAEVSADGSFRADVPQAPGRSRVKVFAREPGGATREVSLTCRFRNPASPPAESVKFRWNEAP</sequence>
<evidence type="ECO:0000259" key="1">
    <source>
        <dbReference type="Pfam" id="PF04773"/>
    </source>
</evidence>
<dbReference type="InterPro" id="IPR006860">
    <property type="entry name" value="FecR"/>
</dbReference>
<evidence type="ECO:0000313" key="3">
    <source>
        <dbReference type="Proteomes" id="UP000217257"/>
    </source>
</evidence>
<gene>
    <name evidence="2" type="ORF">CYFUS_003779</name>
</gene>
<dbReference type="InterPro" id="IPR013783">
    <property type="entry name" value="Ig-like_fold"/>
</dbReference>
<evidence type="ECO:0000313" key="2">
    <source>
        <dbReference type="EMBL" id="ATB38345.1"/>
    </source>
</evidence>
<feature type="domain" description="FecR protein" evidence="1">
    <location>
        <begin position="96"/>
        <end position="187"/>
    </location>
</feature>
<dbReference type="Proteomes" id="UP000217257">
    <property type="component" value="Chromosome"/>
</dbReference>
<protein>
    <recommendedName>
        <fullName evidence="1">FecR protein domain-containing protein</fullName>
    </recommendedName>
</protein>
<name>A0A250J304_9BACT</name>
<dbReference type="Gene3D" id="2.60.120.1440">
    <property type="match status" value="1"/>
</dbReference>
<dbReference type="KEGG" id="cfus:CYFUS_003779"/>
<dbReference type="Pfam" id="PF04773">
    <property type="entry name" value="FecR"/>
    <property type="match status" value="1"/>
</dbReference>
<dbReference type="PANTHER" id="PTHR38731">
    <property type="entry name" value="LIPL45-RELATED LIPOPROTEIN-RELATED"/>
    <property type="match status" value="1"/>
</dbReference>
<reference evidence="2 3" key="1">
    <citation type="submission" date="2017-06" db="EMBL/GenBank/DDBJ databases">
        <title>Sequencing and comparative analysis of myxobacterial genomes.</title>
        <authorList>
            <person name="Rupp O."/>
            <person name="Goesmann A."/>
            <person name="Sogaard-Andersen L."/>
        </authorList>
    </citation>
    <scope>NUCLEOTIDE SEQUENCE [LARGE SCALE GENOMIC DNA]</scope>
    <source>
        <strain evidence="2 3">DSM 52655</strain>
    </source>
</reference>
<dbReference type="RefSeq" id="WP_095986530.1">
    <property type="nucleotide sequence ID" value="NZ_CP022098.1"/>
</dbReference>